<dbReference type="KEGG" id="aja:AJAP_42555"/>
<evidence type="ECO:0000256" key="1">
    <source>
        <dbReference type="SAM" id="SignalP"/>
    </source>
</evidence>
<keyword evidence="3" id="KW-1185">Reference proteome</keyword>
<name>A0A075V747_9PSEU</name>
<evidence type="ECO:0000313" key="2">
    <source>
        <dbReference type="EMBL" id="AIG81278.1"/>
    </source>
</evidence>
<organism evidence="2 3">
    <name type="scientific">Amycolatopsis japonica</name>
    <dbReference type="NCBI Taxonomy" id="208439"/>
    <lineage>
        <taxon>Bacteria</taxon>
        <taxon>Bacillati</taxon>
        <taxon>Actinomycetota</taxon>
        <taxon>Actinomycetes</taxon>
        <taxon>Pseudonocardiales</taxon>
        <taxon>Pseudonocardiaceae</taxon>
        <taxon>Amycolatopsis</taxon>
        <taxon>Amycolatopsis japonica group</taxon>
    </lineage>
</organism>
<dbReference type="PROSITE" id="PS51257">
    <property type="entry name" value="PROKAR_LIPOPROTEIN"/>
    <property type="match status" value="1"/>
</dbReference>
<gene>
    <name evidence="2" type="ORF">AJAP_42555</name>
</gene>
<protein>
    <submittedName>
        <fullName evidence="2">Putative secreted protein</fullName>
    </submittedName>
</protein>
<geneLocation type="plasmid" evidence="2 3">
    <name>pAmyja1</name>
</geneLocation>
<dbReference type="EMBL" id="CP008954">
    <property type="protein sequence ID" value="AIG81278.1"/>
    <property type="molecule type" value="Genomic_DNA"/>
</dbReference>
<dbReference type="eggNOG" id="ENOG50337TQ">
    <property type="taxonomic scope" value="Bacteria"/>
</dbReference>
<dbReference type="HOGENOM" id="CLU_129342_0_0_11"/>
<dbReference type="Proteomes" id="UP000028492">
    <property type="component" value="Plasmid pAmyja1"/>
</dbReference>
<reference evidence="2 3" key="1">
    <citation type="journal article" date="2014" name="J. Biotechnol.">
        <title>Complete genome sequence of the actinobacterium Amycolatopsis japonica MG417-CF17(T) (=DSM 44213T) producing (S,S)-N,N'-ethylenediaminedisuccinic acid.</title>
        <authorList>
            <person name="Stegmann E."/>
            <person name="Albersmeier A."/>
            <person name="Spohn M."/>
            <person name="Gert H."/>
            <person name="Weber T."/>
            <person name="Wohlleben W."/>
            <person name="Kalinowski J."/>
            <person name="Ruckert C."/>
        </authorList>
    </citation>
    <scope>NUCLEOTIDE SEQUENCE [LARGE SCALE GENOMIC DNA]</scope>
    <source>
        <strain evidence="3">MG417-CF17 (DSM 44213)</strain>
        <plasmid evidence="2">pAmyja1</plasmid>
    </source>
</reference>
<dbReference type="AlphaFoldDB" id="A0A075V747"/>
<evidence type="ECO:0000313" key="3">
    <source>
        <dbReference type="Proteomes" id="UP000028492"/>
    </source>
</evidence>
<keyword evidence="1" id="KW-0732">Signal</keyword>
<sequence>MIIRRTVAAASVALAAFSLAACSGSSSTSTGTGAAAESASAKTADDVTKALGEKIASVKLIKAYTAEDDPNHLLGRPNGYTSKTAFGDSRVKAADVEYLGADAVERGGSVEVFADEAGAKARMDFIQSVSKNLPSVGEYDYVKGAVLVRVSRFLTPDQAKEYETALNS</sequence>
<proteinExistence type="predicted"/>
<accession>A0A075V747</accession>
<keyword evidence="2" id="KW-0614">Plasmid</keyword>
<feature type="signal peptide" evidence="1">
    <location>
        <begin position="1"/>
        <end position="20"/>
    </location>
</feature>
<feature type="chain" id="PRO_5039515090" evidence="1">
    <location>
        <begin position="21"/>
        <end position="168"/>
    </location>
</feature>